<protein>
    <recommendedName>
        <fullName evidence="3">Nucleotide-diphospho-sugar transferase domain-containing protein</fullName>
    </recommendedName>
</protein>
<dbReference type="InterPro" id="IPR005069">
    <property type="entry name" value="Nucl-diP-sugar_transferase"/>
</dbReference>
<proteinExistence type="inferred from homology"/>
<dbReference type="OrthoDB" id="1712432at2759"/>
<evidence type="ECO:0000259" key="3">
    <source>
        <dbReference type="Pfam" id="PF03407"/>
    </source>
</evidence>
<evidence type="ECO:0000313" key="5">
    <source>
        <dbReference type="Proteomes" id="UP000007110"/>
    </source>
</evidence>
<dbReference type="GO" id="GO:0005794">
    <property type="term" value="C:Golgi apparatus"/>
    <property type="evidence" value="ECO:0000318"/>
    <property type="project" value="GO_Central"/>
</dbReference>
<dbReference type="SUPFAM" id="SSF53448">
    <property type="entry name" value="Nucleotide-diphospho-sugar transferases"/>
    <property type="match status" value="1"/>
</dbReference>
<dbReference type="Pfam" id="PF03407">
    <property type="entry name" value="Nucleotid_trans"/>
    <property type="match status" value="1"/>
</dbReference>
<evidence type="ECO:0000313" key="4">
    <source>
        <dbReference type="EnsemblMetazoa" id="XP_003726790"/>
    </source>
</evidence>
<dbReference type="KEGG" id="spu:100893515"/>
<dbReference type="PANTHER" id="PTHR47032">
    <property type="entry name" value="UDP-D-XYLOSE:L-FUCOSE ALPHA-1,3-D-XYLOSYLTRANSFERASE-RELATED"/>
    <property type="match status" value="1"/>
</dbReference>
<dbReference type="GeneID" id="100893515"/>
<dbReference type="RefSeq" id="XP_003726790.2">
    <property type="nucleotide sequence ID" value="XM_003726742.3"/>
</dbReference>
<keyword evidence="5" id="KW-1185">Reference proteome</keyword>
<keyword evidence="2" id="KW-0812">Transmembrane</keyword>
<dbReference type="InterPro" id="IPR029044">
    <property type="entry name" value="Nucleotide-diphossugar_trans"/>
</dbReference>
<dbReference type="AlphaFoldDB" id="A0A7M7GH22"/>
<reference evidence="5" key="1">
    <citation type="submission" date="2015-02" db="EMBL/GenBank/DDBJ databases">
        <title>Genome sequencing for Strongylocentrotus purpuratus.</title>
        <authorList>
            <person name="Murali S."/>
            <person name="Liu Y."/>
            <person name="Vee V."/>
            <person name="English A."/>
            <person name="Wang M."/>
            <person name="Skinner E."/>
            <person name="Han Y."/>
            <person name="Muzny D.M."/>
            <person name="Worley K.C."/>
            <person name="Gibbs R.A."/>
        </authorList>
    </citation>
    <scope>NUCLEOTIDE SEQUENCE</scope>
</reference>
<keyword evidence="2" id="KW-1133">Transmembrane helix</keyword>
<accession>A0A7M7GH22</accession>
<reference evidence="4" key="2">
    <citation type="submission" date="2021-01" db="UniProtKB">
        <authorList>
            <consortium name="EnsemblMetazoa"/>
        </authorList>
    </citation>
    <scope>IDENTIFICATION</scope>
</reference>
<dbReference type="EnsemblMetazoa" id="XM_003726742">
    <property type="protein sequence ID" value="XP_003726790"/>
    <property type="gene ID" value="LOC100893515"/>
</dbReference>
<keyword evidence="2" id="KW-0472">Membrane</keyword>
<name>A0A7M7GH22_STRPU</name>
<dbReference type="InParanoid" id="A0A7M7GH22"/>
<sequence length="384" mass="44879">MNRRSVLSLICPGRLLTVRMFVTVLIIQMVVTLLIVLSTRYSDATRKGVELGIVIRGNGRHKHRPHHHPEVEVPERPKFKRPSIDLNAINKFRKLGFNVSSVHREPMIPVPSKMAELKEALSENVLPGLFQIFRTDSQQFTYDTPPPFVILTATDKNFIDLAENWRESIRRLGLSYDVLLMAEDEESHKYFFERTTERFRTVLSTQFALPGKLAKNISTYQQLIRRRTVYILSILQSGYDVLLVDIDAVWFKDPVKLVLDEYDKYDIWLAQGKQARFPCPCFFYMKSTSVVIKMVYDWIERLAYYGGKVETDQVALSFILAANKRNLGIKYFDYYEFPIGKQFFNWTWHDQFADRVYIAHGNHLGRSVGKVSKFKEFKVWLIDD</sequence>
<dbReference type="InterPro" id="IPR052636">
    <property type="entry name" value="UDP-D-xylose:L-fucose_XylT"/>
</dbReference>
<evidence type="ECO:0000256" key="2">
    <source>
        <dbReference type="SAM" id="Phobius"/>
    </source>
</evidence>
<comment type="similarity">
    <text evidence="1">Belongs to the glycosyltransferase 77 family.</text>
</comment>
<dbReference type="Proteomes" id="UP000007110">
    <property type="component" value="Unassembled WGS sequence"/>
</dbReference>
<dbReference type="OMA" id="IDAVWFK"/>
<organism evidence="4 5">
    <name type="scientific">Strongylocentrotus purpuratus</name>
    <name type="common">Purple sea urchin</name>
    <dbReference type="NCBI Taxonomy" id="7668"/>
    <lineage>
        <taxon>Eukaryota</taxon>
        <taxon>Metazoa</taxon>
        <taxon>Echinodermata</taxon>
        <taxon>Eleutherozoa</taxon>
        <taxon>Echinozoa</taxon>
        <taxon>Echinoidea</taxon>
        <taxon>Euechinoidea</taxon>
        <taxon>Echinacea</taxon>
        <taxon>Camarodonta</taxon>
        <taxon>Echinidea</taxon>
        <taxon>Strongylocentrotidae</taxon>
        <taxon>Strongylocentrotus</taxon>
    </lineage>
</organism>
<feature type="domain" description="Nucleotide-diphospho-sugar transferase" evidence="3">
    <location>
        <begin position="178"/>
        <end position="371"/>
    </location>
</feature>
<evidence type="ECO:0000256" key="1">
    <source>
        <dbReference type="ARBA" id="ARBA00007033"/>
    </source>
</evidence>
<dbReference type="GO" id="GO:0016757">
    <property type="term" value="F:glycosyltransferase activity"/>
    <property type="evidence" value="ECO:0000318"/>
    <property type="project" value="GO_Central"/>
</dbReference>
<feature type="transmembrane region" description="Helical" evidence="2">
    <location>
        <begin position="20"/>
        <end position="37"/>
    </location>
</feature>
<dbReference type="PANTHER" id="PTHR47032:SF1">
    <property type="entry name" value="UDP-D-XYLOSE:L-FUCOSE ALPHA-1,3-D-XYLOSYLTRANSFERASE-RELATED"/>
    <property type="match status" value="1"/>
</dbReference>